<evidence type="ECO:0000256" key="3">
    <source>
        <dbReference type="ARBA" id="ARBA00022692"/>
    </source>
</evidence>
<comment type="subcellular location">
    <subcellularLocation>
        <location evidence="1">Cell membrane</location>
        <topology evidence="1">Multi-pass membrane protein</topology>
    </subcellularLocation>
</comment>
<feature type="transmembrane region" description="Helical" evidence="7">
    <location>
        <begin position="377"/>
        <end position="398"/>
    </location>
</feature>
<feature type="transmembrane region" description="Helical" evidence="7">
    <location>
        <begin position="132"/>
        <end position="149"/>
    </location>
</feature>
<dbReference type="RefSeq" id="WP_092195225.1">
    <property type="nucleotide sequence ID" value="NZ_FOND01000002.1"/>
</dbReference>
<feature type="region of interest" description="Disordered" evidence="6">
    <location>
        <begin position="1"/>
        <end position="24"/>
    </location>
</feature>
<dbReference type="STRING" id="1798228.SAMN05216574_1028"/>
<evidence type="ECO:0000256" key="5">
    <source>
        <dbReference type="ARBA" id="ARBA00023136"/>
    </source>
</evidence>
<evidence type="ECO:0000313" key="8">
    <source>
        <dbReference type="EMBL" id="SFE04293.1"/>
    </source>
</evidence>
<evidence type="ECO:0000313" key="9">
    <source>
        <dbReference type="Proteomes" id="UP000198589"/>
    </source>
</evidence>
<dbReference type="OrthoDB" id="3701119at2"/>
<dbReference type="Proteomes" id="UP000198589">
    <property type="component" value="Unassembled WGS sequence"/>
</dbReference>
<keyword evidence="2" id="KW-1003">Cell membrane</keyword>
<evidence type="ECO:0000256" key="1">
    <source>
        <dbReference type="ARBA" id="ARBA00004651"/>
    </source>
</evidence>
<evidence type="ECO:0000256" key="7">
    <source>
        <dbReference type="SAM" id="Phobius"/>
    </source>
</evidence>
<evidence type="ECO:0000256" key="2">
    <source>
        <dbReference type="ARBA" id="ARBA00022475"/>
    </source>
</evidence>
<proteinExistence type="predicted"/>
<dbReference type="AlphaFoldDB" id="A0A1I1XEX9"/>
<feature type="transmembrane region" description="Helical" evidence="7">
    <location>
        <begin position="404"/>
        <end position="423"/>
    </location>
</feature>
<feature type="transmembrane region" description="Helical" evidence="7">
    <location>
        <begin position="348"/>
        <end position="370"/>
    </location>
</feature>
<feature type="transmembrane region" description="Helical" evidence="7">
    <location>
        <begin position="193"/>
        <end position="213"/>
    </location>
</feature>
<sequence length="441" mass="44725">MSSAPPAAATSVPPPSDPAVRLPPKPRNGRVAAWTLLDQGLASLATFGLTIAVARAVDPRVGGIFTYVFVIFQLSQGLAKAVGTDPLLIRFSAVDAVARARATAQAAATSANLGMLVGVVSLAVGLVLGDQLGLALILLLAVLPGQLLQDAWRSAAFAAAQPHKAAANDALRVVTLAGAIGVCIASGTQQLGWYLAAWATGAWVGALLGMVQFGRPAGPRGSFGWLRGHLGLNLRLGAGYVINMGAVALTTSLLVALLGFAATGGLRFAQTLLGPMQVLFSATTAFMLPLLARRLAAQGPGALRRPAVVMSALATTAAGVVVATLLLLPEEAGQELLGRSWAAAREVLPAVGAVTCLMAVSLGASVALLALGRADSLLRVTLVQAPLLLGCGVVGALWLGIEGAAWGLAVAQVVGACVVWAYAWRGARKSPGKAPHEVDAE</sequence>
<dbReference type="EMBL" id="FOND01000002">
    <property type="protein sequence ID" value="SFE04293.1"/>
    <property type="molecule type" value="Genomic_DNA"/>
</dbReference>
<feature type="transmembrane region" description="Helical" evidence="7">
    <location>
        <begin position="308"/>
        <end position="328"/>
    </location>
</feature>
<name>A0A1I1XEX9_9ACTN</name>
<keyword evidence="4 7" id="KW-1133">Transmembrane helix</keyword>
<reference evidence="9" key="1">
    <citation type="submission" date="2016-10" db="EMBL/GenBank/DDBJ databases">
        <authorList>
            <person name="Varghese N."/>
            <person name="Submissions S."/>
        </authorList>
    </citation>
    <scope>NUCLEOTIDE SEQUENCE [LARGE SCALE GENOMIC DNA]</scope>
    <source>
        <strain evidence="9">DSM 46838</strain>
    </source>
</reference>
<protein>
    <submittedName>
        <fullName evidence="8">Membrane protein involved in the export of O-antigen and teichoic acid</fullName>
    </submittedName>
</protein>
<keyword evidence="9" id="KW-1185">Reference proteome</keyword>
<gene>
    <name evidence="8" type="ORF">SAMN05216574_1028</name>
</gene>
<feature type="compositionally biased region" description="Pro residues" evidence="6">
    <location>
        <begin position="12"/>
        <end position="24"/>
    </location>
</feature>
<feature type="compositionally biased region" description="Low complexity" evidence="6">
    <location>
        <begin position="1"/>
        <end position="11"/>
    </location>
</feature>
<keyword evidence="3 7" id="KW-0812">Transmembrane</keyword>
<feature type="transmembrane region" description="Helical" evidence="7">
    <location>
        <begin position="234"/>
        <end position="258"/>
    </location>
</feature>
<evidence type="ECO:0000256" key="4">
    <source>
        <dbReference type="ARBA" id="ARBA00022989"/>
    </source>
</evidence>
<organism evidence="8 9">
    <name type="scientific">Blastococcus tunisiensis</name>
    <dbReference type="NCBI Taxonomy" id="1798228"/>
    <lineage>
        <taxon>Bacteria</taxon>
        <taxon>Bacillati</taxon>
        <taxon>Actinomycetota</taxon>
        <taxon>Actinomycetes</taxon>
        <taxon>Geodermatophilales</taxon>
        <taxon>Geodermatophilaceae</taxon>
        <taxon>Blastococcus</taxon>
    </lineage>
</organism>
<feature type="transmembrane region" description="Helical" evidence="7">
    <location>
        <begin position="104"/>
        <end position="126"/>
    </location>
</feature>
<feature type="transmembrane region" description="Helical" evidence="7">
    <location>
        <begin position="278"/>
        <end position="296"/>
    </location>
</feature>
<dbReference type="InterPro" id="IPR050833">
    <property type="entry name" value="Poly_Biosynth_Transport"/>
</dbReference>
<feature type="transmembrane region" description="Helical" evidence="7">
    <location>
        <begin position="170"/>
        <end position="187"/>
    </location>
</feature>
<dbReference type="PANTHER" id="PTHR30250">
    <property type="entry name" value="PST FAMILY PREDICTED COLANIC ACID TRANSPORTER"/>
    <property type="match status" value="1"/>
</dbReference>
<dbReference type="GO" id="GO:0005886">
    <property type="term" value="C:plasma membrane"/>
    <property type="evidence" value="ECO:0007669"/>
    <property type="project" value="UniProtKB-SubCell"/>
</dbReference>
<evidence type="ECO:0000256" key="6">
    <source>
        <dbReference type="SAM" id="MobiDB-lite"/>
    </source>
</evidence>
<keyword evidence="5 7" id="KW-0472">Membrane</keyword>
<dbReference type="PANTHER" id="PTHR30250:SF26">
    <property type="entry name" value="PSMA PROTEIN"/>
    <property type="match status" value="1"/>
</dbReference>
<accession>A0A1I1XEX9</accession>